<evidence type="ECO:0000259" key="10">
    <source>
        <dbReference type="PROSITE" id="PS52029"/>
    </source>
</evidence>
<evidence type="ECO:0000256" key="4">
    <source>
        <dbReference type="ARBA" id="ARBA00022679"/>
    </source>
</evidence>
<proteinExistence type="inferred from homology"/>
<dbReference type="PROSITE" id="PS52029">
    <property type="entry name" value="LD_TPASE"/>
    <property type="match status" value="1"/>
</dbReference>
<feature type="domain" description="L,D-TPase catalytic" evidence="10">
    <location>
        <begin position="5"/>
        <end position="162"/>
    </location>
</feature>
<dbReference type="PANTHER" id="PTHR30582:SF24">
    <property type="entry name" value="L,D-TRANSPEPTIDASE ERFK_SRFK-RELATED"/>
    <property type="match status" value="1"/>
</dbReference>
<evidence type="ECO:0000256" key="5">
    <source>
        <dbReference type="ARBA" id="ARBA00022801"/>
    </source>
</evidence>
<keyword evidence="8 9" id="KW-0961">Cell wall biogenesis/degradation</keyword>
<dbReference type="InterPro" id="IPR038063">
    <property type="entry name" value="Transpep_catalytic_dom"/>
</dbReference>
<feature type="active site" description="Proton donor/acceptor" evidence="9">
    <location>
        <position position="122"/>
    </location>
</feature>
<evidence type="ECO:0000256" key="3">
    <source>
        <dbReference type="ARBA" id="ARBA00022676"/>
    </source>
</evidence>
<feature type="active site" description="Nucleophile" evidence="9">
    <location>
        <position position="138"/>
    </location>
</feature>
<comment type="similarity">
    <text evidence="2">Belongs to the YkuD family.</text>
</comment>
<protein>
    <submittedName>
        <fullName evidence="11">ErfK/YbiS/YcfS/YnhG family protein</fullName>
    </submittedName>
</protein>
<dbReference type="EMBL" id="APND01000004">
    <property type="protein sequence ID" value="MES1930070.1"/>
    <property type="molecule type" value="Genomic_DNA"/>
</dbReference>
<reference evidence="11 12" key="1">
    <citation type="submission" date="2013-03" db="EMBL/GenBank/DDBJ databases">
        <title>Salinisphaera dokdonensis CL-ES53 Genome Sequencing.</title>
        <authorList>
            <person name="Li C."/>
            <person name="Lai Q."/>
            <person name="Shao Z."/>
        </authorList>
    </citation>
    <scope>NUCLEOTIDE SEQUENCE [LARGE SCALE GENOMIC DNA]</scope>
    <source>
        <strain evidence="11 12">CL-ES53</strain>
    </source>
</reference>
<dbReference type="PANTHER" id="PTHR30582">
    <property type="entry name" value="L,D-TRANSPEPTIDASE"/>
    <property type="match status" value="1"/>
</dbReference>
<dbReference type="Proteomes" id="UP001460888">
    <property type="component" value="Unassembled WGS sequence"/>
</dbReference>
<comment type="caution">
    <text evidence="11">The sequence shown here is derived from an EMBL/GenBank/DDBJ whole genome shotgun (WGS) entry which is preliminary data.</text>
</comment>
<dbReference type="InterPro" id="IPR050979">
    <property type="entry name" value="LD-transpeptidase"/>
</dbReference>
<evidence type="ECO:0000256" key="2">
    <source>
        <dbReference type="ARBA" id="ARBA00005992"/>
    </source>
</evidence>
<keyword evidence="4" id="KW-0808">Transferase</keyword>
<dbReference type="SUPFAM" id="SSF141523">
    <property type="entry name" value="L,D-transpeptidase catalytic domain-like"/>
    <property type="match status" value="1"/>
</dbReference>
<evidence type="ECO:0000256" key="9">
    <source>
        <dbReference type="PROSITE-ProRule" id="PRU01373"/>
    </source>
</evidence>
<gene>
    <name evidence="11" type="ORF">SADO_12483</name>
</gene>
<dbReference type="InterPro" id="IPR005490">
    <property type="entry name" value="LD_TPept_cat_dom"/>
</dbReference>
<keyword evidence="7 9" id="KW-0573">Peptidoglycan synthesis</keyword>
<evidence type="ECO:0000313" key="11">
    <source>
        <dbReference type="EMBL" id="MES1930070.1"/>
    </source>
</evidence>
<name>A0ABV2B2E6_9GAMM</name>
<evidence type="ECO:0000256" key="7">
    <source>
        <dbReference type="ARBA" id="ARBA00022984"/>
    </source>
</evidence>
<dbReference type="Gene3D" id="2.40.440.10">
    <property type="entry name" value="L,D-transpeptidase catalytic domain-like"/>
    <property type="match status" value="1"/>
</dbReference>
<keyword evidence="3" id="KW-0328">Glycosyltransferase</keyword>
<dbReference type="CDD" id="cd16913">
    <property type="entry name" value="YkuD_like"/>
    <property type="match status" value="1"/>
</dbReference>
<comment type="pathway">
    <text evidence="1 9">Cell wall biogenesis; peptidoglycan biosynthesis.</text>
</comment>
<evidence type="ECO:0000313" key="12">
    <source>
        <dbReference type="Proteomes" id="UP001460888"/>
    </source>
</evidence>
<accession>A0ABV2B2E6</accession>
<organism evidence="11 12">
    <name type="scientific">Salinisphaera dokdonensis CL-ES53</name>
    <dbReference type="NCBI Taxonomy" id="1304272"/>
    <lineage>
        <taxon>Bacteria</taxon>
        <taxon>Pseudomonadati</taxon>
        <taxon>Pseudomonadota</taxon>
        <taxon>Gammaproteobacteria</taxon>
        <taxon>Salinisphaerales</taxon>
        <taxon>Salinisphaeraceae</taxon>
        <taxon>Salinisphaera</taxon>
    </lineage>
</organism>
<dbReference type="Pfam" id="PF03734">
    <property type="entry name" value="YkuD"/>
    <property type="match status" value="1"/>
</dbReference>
<dbReference type="RefSeq" id="WP_353111938.1">
    <property type="nucleotide sequence ID" value="NZ_APND01000004.1"/>
</dbReference>
<evidence type="ECO:0000256" key="8">
    <source>
        <dbReference type="ARBA" id="ARBA00023316"/>
    </source>
</evidence>
<evidence type="ECO:0000256" key="1">
    <source>
        <dbReference type="ARBA" id="ARBA00004752"/>
    </source>
</evidence>
<keyword evidence="5" id="KW-0378">Hydrolase</keyword>
<keyword evidence="12" id="KW-1185">Reference proteome</keyword>
<evidence type="ECO:0000256" key="6">
    <source>
        <dbReference type="ARBA" id="ARBA00022960"/>
    </source>
</evidence>
<sequence>MSATPRIEIDLSQQTLTLFDADGDEIKQYLVSTATKGGGEFEGSHQTPRGSHRIRAKIGAGAAPGTVFKGRRPNGEVYSLELAEASPRRDWILSRILWLCGEEVGRNRLGGVDTMRRFIYIHGAADTAVMGKPGSIGCVRMTNSDVIDLFDRVPVGTKVEINE</sequence>
<keyword evidence="6 9" id="KW-0133">Cell shape</keyword>